<feature type="region of interest" description="Disordered" evidence="4">
    <location>
        <begin position="227"/>
        <end position="246"/>
    </location>
</feature>
<dbReference type="CDD" id="cd00038">
    <property type="entry name" value="CAP_ED"/>
    <property type="match status" value="1"/>
</dbReference>
<name>A0ABU1D2Y9_9BURK</name>
<feature type="domain" description="HTH crp-type" evidence="6">
    <location>
        <begin position="148"/>
        <end position="221"/>
    </location>
</feature>
<dbReference type="Gene3D" id="2.60.120.10">
    <property type="entry name" value="Jelly Rolls"/>
    <property type="match status" value="1"/>
</dbReference>
<dbReference type="Pfam" id="PF00027">
    <property type="entry name" value="cNMP_binding"/>
    <property type="match status" value="1"/>
</dbReference>
<dbReference type="InterPro" id="IPR014710">
    <property type="entry name" value="RmlC-like_jellyroll"/>
</dbReference>
<keyword evidence="3" id="KW-0804">Transcription</keyword>
<dbReference type="InterPro" id="IPR012318">
    <property type="entry name" value="HTH_CRP"/>
</dbReference>
<dbReference type="PANTHER" id="PTHR24567">
    <property type="entry name" value="CRP FAMILY TRANSCRIPTIONAL REGULATORY PROTEIN"/>
    <property type="match status" value="1"/>
</dbReference>
<dbReference type="SMART" id="SM00419">
    <property type="entry name" value="HTH_CRP"/>
    <property type="match status" value="1"/>
</dbReference>
<keyword evidence="1" id="KW-0805">Transcription regulation</keyword>
<dbReference type="InterPro" id="IPR050397">
    <property type="entry name" value="Env_Response_Regulators"/>
</dbReference>
<organism evidence="7 8">
    <name type="scientific">Yanghanlia caeni</name>
    <dbReference type="NCBI Taxonomy" id="3064283"/>
    <lineage>
        <taxon>Bacteria</taxon>
        <taxon>Pseudomonadati</taxon>
        <taxon>Pseudomonadota</taxon>
        <taxon>Betaproteobacteria</taxon>
        <taxon>Burkholderiales</taxon>
        <taxon>Alcaligenaceae</taxon>
        <taxon>Yanghanlia</taxon>
    </lineage>
</organism>
<dbReference type="InterPro" id="IPR036390">
    <property type="entry name" value="WH_DNA-bd_sf"/>
</dbReference>
<sequence length="246" mass="27535">MSTLPRSLLKNLDLFRSVSEHDLDTVLQIAQTMRLQAGEPVFQQGQVAENFYILLHGHLKVVQTTPEGEQITVRYVMPGEVFGIARAMRRPTYPAACIAVEESIVLSWPSSEWDHVIARNPQFAFNALQTVGQRLQDAHTRIKELSTEEVEQRVARCILRLVDASGEQTEEGVSINFPITRQEIAEMTGTTLHTVSRLLSSWKEQGLVNTGRKRVTVRRLDDLIRLAEGQPPGGTAASKRNSVEPL</sequence>
<dbReference type="SUPFAM" id="SSF51206">
    <property type="entry name" value="cAMP-binding domain-like"/>
    <property type="match status" value="1"/>
</dbReference>
<dbReference type="Pfam" id="PF13545">
    <property type="entry name" value="HTH_Crp_2"/>
    <property type="match status" value="1"/>
</dbReference>
<keyword evidence="8" id="KW-1185">Reference proteome</keyword>
<dbReference type="EMBL" id="JAUZQE010000003">
    <property type="protein sequence ID" value="MDR4124798.1"/>
    <property type="molecule type" value="Genomic_DNA"/>
</dbReference>
<dbReference type="PROSITE" id="PS51063">
    <property type="entry name" value="HTH_CRP_2"/>
    <property type="match status" value="1"/>
</dbReference>
<dbReference type="PROSITE" id="PS50042">
    <property type="entry name" value="CNMP_BINDING_3"/>
    <property type="match status" value="1"/>
</dbReference>
<keyword evidence="2" id="KW-0238">DNA-binding</keyword>
<dbReference type="PANTHER" id="PTHR24567:SF28">
    <property type="entry name" value="LISTERIOLYSIN REGULATORY PROTEIN"/>
    <property type="match status" value="1"/>
</dbReference>
<protein>
    <submittedName>
        <fullName evidence="7">Crp/Fnr family transcriptional regulator</fullName>
    </submittedName>
</protein>
<gene>
    <name evidence="7" type="ORF">Q8947_02215</name>
</gene>
<reference evidence="7 8" key="1">
    <citation type="submission" date="2023-08" db="EMBL/GenBank/DDBJ databases">
        <title>Alcaligenaceae gen. nov., a novel taxon isolated from the sludge of Yixing Pesticide Factory.</title>
        <authorList>
            <person name="Ruan L."/>
        </authorList>
    </citation>
    <scope>NUCLEOTIDE SEQUENCE [LARGE SCALE GENOMIC DNA]</scope>
    <source>
        <strain evidence="7 8">LG-2</strain>
    </source>
</reference>
<evidence type="ECO:0000256" key="2">
    <source>
        <dbReference type="ARBA" id="ARBA00023125"/>
    </source>
</evidence>
<evidence type="ECO:0000313" key="8">
    <source>
        <dbReference type="Proteomes" id="UP001232156"/>
    </source>
</evidence>
<dbReference type="CDD" id="cd00092">
    <property type="entry name" value="HTH_CRP"/>
    <property type="match status" value="1"/>
</dbReference>
<evidence type="ECO:0000259" key="5">
    <source>
        <dbReference type="PROSITE" id="PS50042"/>
    </source>
</evidence>
<dbReference type="SMART" id="SM00100">
    <property type="entry name" value="cNMP"/>
    <property type="match status" value="1"/>
</dbReference>
<dbReference type="Gene3D" id="1.10.10.10">
    <property type="entry name" value="Winged helix-like DNA-binding domain superfamily/Winged helix DNA-binding domain"/>
    <property type="match status" value="1"/>
</dbReference>
<feature type="domain" description="Cyclic nucleotide-binding" evidence="5">
    <location>
        <begin position="14"/>
        <end position="83"/>
    </location>
</feature>
<evidence type="ECO:0000256" key="3">
    <source>
        <dbReference type="ARBA" id="ARBA00023163"/>
    </source>
</evidence>
<dbReference type="InterPro" id="IPR000595">
    <property type="entry name" value="cNMP-bd_dom"/>
</dbReference>
<dbReference type="InterPro" id="IPR036388">
    <property type="entry name" value="WH-like_DNA-bd_sf"/>
</dbReference>
<evidence type="ECO:0000256" key="4">
    <source>
        <dbReference type="SAM" id="MobiDB-lite"/>
    </source>
</evidence>
<dbReference type="SUPFAM" id="SSF46785">
    <property type="entry name" value="Winged helix' DNA-binding domain"/>
    <property type="match status" value="1"/>
</dbReference>
<proteinExistence type="predicted"/>
<dbReference type="Proteomes" id="UP001232156">
    <property type="component" value="Unassembled WGS sequence"/>
</dbReference>
<dbReference type="PRINTS" id="PR00034">
    <property type="entry name" value="HTHCRP"/>
</dbReference>
<accession>A0ABU1D2Y9</accession>
<dbReference type="InterPro" id="IPR018490">
    <property type="entry name" value="cNMP-bd_dom_sf"/>
</dbReference>
<evidence type="ECO:0000259" key="6">
    <source>
        <dbReference type="PROSITE" id="PS51063"/>
    </source>
</evidence>
<evidence type="ECO:0000256" key="1">
    <source>
        <dbReference type="ARBA" id="ARBA00023015"/>
    </source>
</evidence>
<dbReference type="RefSeq" id="WP_165276976.1">
    <property type="nucleotide sequence ID" value="NZ_JAUZQE010000003.1"/>
</dbReference>
<evidence type="ECO:0000313" key="7">
    <source>
        <dbReference type="EMBL" id="MDR4124798.1"/>
    </source>
</evidence>
<comment type="caution">
    <text evidence="7">The sequence shown here is derived from an EMBL/GenBank/DDBJ whole genome shotgun (WGS) entry which is preliminary data.</text>
</comment>